<evidence type="ECO:0000313" key="3">
    <source>
        <dbReference type="EMBL" id="AKB33653.1"/>
    </source>
</evidence>
<gene>
    <name evidence="3" type="ORF">MSSIH_2963</name>
</gene>
<dbReference type="Gene3D" id="3.90.550.10">
    <property type="entry name" value="Spore Coat Polysaccharide Biosynthesis Protein SpsA, Chain A"/>
    <property type="match status" value="1"/>
</dbReference>
<dbReference type="KEGG" id="msz:MSSIH_2963"/>
<protein>
    <submittedName>
        <fullName evidence="3">Glycosyl transferase</fullName>
    </submittedName>
</protein>
<keyword evidence="1" id="KW-1133">Transmembrane helix</keyword>
<keyword evidence="3" id="KW-0808">Transferase</keyword>
<dbReference type="AlphaFoldDB" id="A0A0E3PHT7"/>
<proteinExistence type="predicted"/>
<evidence type="ECO:0000259" key="2">
    <source>
        <dbReference type="Pfam" id="PF00535"/>
    </source>
</evidence>
<name>A0A0E3PHT7_9EURY</name>
<feature type="domain" description="Glycosyltransferase 2-like" evidence="2">
    <location>
        <begin position="14"/>
        <end position="141"/>
    </location>
</feature>
<keyword evidence="1" id="KW-0812">Transmembrane</keyword>
<dbReference type="EMBL" id="CP009507">
    <property type="protein sequence ID" value="AKB33653.1"/>
    <property type="molecule type" value="Genomic_DNA"/>
</dbReference>
<organism evidence="3 4">
    <name type="scientific">Methanosarcina siciliae HI350</name>
    <dbReference type="NCBI Taxonomy" id="1434119"/>
    <lineage>
        <taxon>Archaea</taxon>
        <taxon>Methanobacteriati</taxon>
        <taxon>Methanobacteriota</taxon>
        <taxon>Stenosarchaea group</taxon>
        <taxon>Methanomicrobia</taxon>
        <taxon>Methanosarcinales</taxon>
        <taxon>Methanosarcinaceae</taxon>
        <taxon>Methanosarcina</taxon>
    </lineage>
</organism>
<keyword evidence="1" id="KW-0472">Membrane</keyword>
<reference evidence="3 4" key="1">
    <citation type="submission" date="2014-07" db="EMBL/GenBank/DDBJ databases">
        <title>Methanogenic archaea and the global carbon cycle.</title>
        <authorList>
            <person name="Henriksen J.R."/>
            <person name="Luke J."/>
            <person name="Reinhart S."/>
            <person name="Benedict M.N."/>
            <person name="Youngblut N.D."/>
            <person name="Metcalf M.E."/>
            <person name="Whitaker R.J."/>
            <person name="Metcalf W.W."/>
        </authorList>
    </citation>
    <scope>NUCLEOTIDE SEQUENCE [LARGE SCALE GENOMIC DNA]</scope>
    <source>
        <strain evidence="3 4">HI350</strain>
    </source>
</reference>
<dbReference type="InterPro" id="IPR001173">
    <property type="entry name" value="Glyco_trans_2-like"/>
</dbReference>
<sequence length="334" mass="38625">MNSFVSFMQDIEVSIVIPTKNRVNSLKKTLESLFVQTYPANKYEIIVCDDNSSDNTEETVKELMRKTQHNLRYTKVISKIEGPAKVRNAGINQSSGKIIGFTDDDCIVSKDWIEIAVECFKKHKEACGVYGTVTTVGDCKNKKFSISRRVDVSKDNGSYVTPNVFYKKQVLLDVGLFDTDMRYMQDIELGWRIRKKGPIIFEQSLRVNHRILCASVKTYLKRLKRTEYWVLMYSKHPEHLKEDNLILGHLYNKSPIYVISIFFTFGLLLLRSKLIMLFIIATIGAYLWAHVFVDGSYKKYPTRLAMFPRYSVTDIIRFAYSLKASIKYGCLVLF</sequence>
<dbReference type="InterPro" id="IPR050834">
    <property type="entry name" value="Glycosyltransf_2"/>
</dbReference>
<dbReference type="PANTHER" id="PTHR43685:SF3">
    <property type="entry name" value="SLR2126 PROTEIN"/>
    <property type="match status" value="1"/>
</dbReference>
<dbReference type="Pfam" id="PF00535">
    <property type="entry name" value="Glycos_transf_2"/>
    <property type="match status" value="1"/>
</dbReference>
<accession>A0A0E3PHT7</accession>
<dbReference type="PATRIC" id="fig|1434119.4.peg.3861"/>
<dbReference type="PANTHER" id="PTHR43685">
    <property type="entry name" value="GLYCOSYLTRANSFERASE"/>
    <property type="match status" value="1"/>
</dbReference>
<dbReference type="HOGENOM" id="CLU_862784_0_0_2"/>
<dbReference type="InterPro" id="IPR029044">
    <property type="entry name" value="Nucleotide-diphossugar_trans"/>
</dbReference>
<dbReference type="Proteomes" id="UP000033092">
    <property type="component" value="Chromosome"/>
</dbReference>
<dbReference type="SUPFAM" id="SSF53448">
    <property type="entry name" value="Nucleotide-diphospho-sugar transferases"/>
    <property type="match status" value="1"/>
</dbReference>
<evidence type="ECO:0000256" key="1">
    <source>
        <dbReference type="SAM" id="Phobius"/>
    </source>
</evidence>
<dbReference type="GO" id="GO:0016740">
    <property type="term" value="F:transferase activity"/>
    <property type="evidence" value="ECO:0007669"/>
    <property type="project" value="UniProtKB-KW"/>
</dbReference>
<feature type="transmembrane region" description="Helical" evidence="1">
    <location>
        <begin position="275"/>
        <end position="293"/>
    </location>
</feature>
<evidence type="ECO:0000313" key="4">
    <source>
        <dbReference type="Proteomes" id="UP000033092"/>
    </source>
</evidence>